<dbReference type="NCBIfam" id="NF004127">
    <property type="entry name" value="PRK05617.1"/>
    <property type="match status" value="1"/>
</dbReference>
<evidence type="ECO:0000256" key="2">
    <source>
        <dbReference type="ARBA" id="ARBA00011915"/>
    </source>
</evidence>
<dbReference type="GO" id="GO:0006574">
    <property type="term" value="P:L-valine catabolic process"/>
    <property type="evidence" value="ECO:0007669"/>
    <property type="project" value="TreeGrafter"/>
</dbReference>
<dbReference type="CDD" id="cd06558">
    <property type="entry name" value="crotonase-like"/>
    <property type="match status" value="1"/>
</dbReference>
<dbReference type="PANTHER" id="PTHR43176:SF3">
    <property type="entry name" value="3-HYDROXYISOBUTYRYL-COA HYDROLASE, MITOCHONDRIAL"/>
    <property type="match status" value="1"/>
</dbReference>
<evidence type="ECO:0000313" key="5">
    <source>
        <dbReference type="EMBL" id="MBB5067911.1"/>
    </source>
</evidence>
<gene>
    <name evidence="5" type="ORF">BJ969_000999</name>
</gene>
<keyword evidence="6" id="KW-1185">Reference proteome</keyword>
<dbReference type="GO" id="GO:0005829">
    <property type="term" value="C:cytosol"/>
    <property type="evidence" value="ECO:0007669"/>
    <property type="project" value="TreeGrafter"/>
</dbReference>
<reference evidence="5 6" key="1">
    <citation type="submission" date="2020-08" db="EMBL/GenBank/DDBJ databases">
        <title>Sequencing the genomes of 1000 actinobacteria strains.</title>
        <authorList>
            <person name="Klenk H.-P."/>
        </authorList>
    </citation>
    <scope>NUCLEOTIDE SEQUENCE [LARGE SCALE GENOMIC DNA]</scope>
    <source>
        <strain evidence="5 6">DSM 45582</strain>
    </source>
</reference>
<dbReference type="EMBL" id="JACHIV010000001">
    <property type="protein sequence ID" value="MBB5067911.1"/>
    <property type="molecule type" value="Genomic_DNA"/>
</dbReference>
<dbReference type="InterPro" id="IPR029045">
    <property type="entry name" value="ClpP/crotonase-like_dom_sf"/>
</dbReference>
<organism evidence="5 6">
    <name type="scientific">Saccharopolyspora gloriosae</name>
    <dbReference type="NCBI Taxonomy" id="455344"/>
    <lineage>
        <taxon>Bacteria</taxon>
        <taxon>Bacillati</taxon>
        <taxon>Actinomycetota</taxon>
        <taxon>Actinomycetes</taxon>
        <taxon>Pseudonocardiales</taxon>
        <taxon>Pseudonocardiaceae</taxon>
        <taxon>Saccharopolyspora</taxon>
    </lineage>
</organism>
<keyword evidence="5" id="KW-0456">Lyase</keyword>
<protein>
    <recommendedName>
        <fullName evidence="2">3-hydroxyisobutyryl-CoA hydrolase</fullName>
        <ecNumber evidence="2">3.1.2.4</ecNumber>
    </recommendedName>
</protein>
<evidence type="ECO:0000259" key="4">
    <source>
        <dbReference type="Pfam" id="PF16113"/>
    </source>
</evidence>
<dbReference type="Proteomes" id="UP000580474">
    <property type="component" value="Unassembled WGS sequence"/>
</dbReference>
<dbReference type="AlphaFoldDB" id="A0A840NAN1"/>
<dbReference type="InterPro" id="IPR032259">
    <property type="entry name" value="HIBYL-CoA-H"/>
</dbReference>
<dbReference type="InterPro" id="IPR045004">
    <property type="entry name" value="ECH_dom"/>
</dbReference>
<accession>A0A840NAN1</accession>
<feature type="domain" description="Enoyl-CoA hydratase/isomerase" evidence="4">
    <location>
        <begin position="18"/>
        <end position="336"/>
    </location>
</feature>
<keyword evidence="3" id="KW-0378">Hydrolase</keyword>
<dbReference type="GO" id="GO:0003860">
    <property type="term" value="F:3-hydroxyisobutyryl-CoA hydrolase activity"/>
    <property type="evidence" value="ECO:0007669"/>
    <property type="project" value="UniProtKB-EC"/>
</dbReference>
<name>A0A840NAN1_9PSEU</name>
<evidence type="ECO:0000256" key="1">
    <source>
        <dbReference type="ARBA" id="ARBA00001709"/>
    </source>
</evidence>
<sequence length="348" mass="36895">MTTPAPEQVLLSVEGALGRITLNRPKAINSLTLEMVREITAALRRWSSDDQVQVVLIEGAGERGLCAGGDIRALYDAAKAQDDSLPKAFWSEEYRLNTMLAHYPKPVVGLMDGVCMGGGVGISAHGSHRVVTERTKIGMPEVGIGFVPDVGGTFLLSQAPGELGTHLALTGAPVGGADAVALGLADHYLPSERIDDLVKALTTGDADAALARFAEPAPESPVAAQREWIDAAYAGDDVAEILARLRARPEEAAGKAADAIESKSPTSLKLTLRALRSRPGTLEVALDQEFRIALRCLTAGDFVEGVRATLVDKDRDPKWSPNRLDDVGEDQVQRFFAPLGADELGLSG</sequence>
<evidence type="ECO:0000256" key="3">
    <source>
        <dbReference type="ARBA" id="ARBA00022801"/>
    </source>
</evidence>
<dbReference type="Gene3D" id="3.90.226.10">
    <property type="entry name" value="2-enoyl-CoA Hydratase, Chain A, domain 1"/>
    <property type="match status" value="1"/>
</dbReference>
<proteinExistence type="predicted"/>
<comment type="catalytic activity">
    <reaction evidence="1">
        <text>3-hydroxy-2-methylpropanoyl-CoA + H2O = 3-hydroxy-2-methylpropanoate + CoA + H(+)</text>
        <dbReference type="Rhea" id="RHEA:20888"/>
        <dbReference type="ChEBI" id="CHEBI:11805"/>
        <dbReference type="ChEBI" id="CHEBI:15377"/>
        <dbReference type="ChEBI" id="CHEBI:15378"/>
        <dbReference type="ChEBI" id="CHEBI:57287"/>
        <dbReference type="ChEBI" id="CHEBI:57340"/>
        <dbReference type="EC" id="3.1.2.4"/>
    </reaction>
</comment>
<dbReference type="Pfam" id="PF16113">
    <property type="entry name" value="ECH_2"/>
    <property type="match status" value="1"/>
</dbReference>
<dbReference type="PANTHER" id="PTHR43176">
    <property type="entry name" value="3-HYDROXYISOBUTYRYL-COA HYDROLASE-RELATED"/>
    <property type="match status" value="1"/>
</dbReference>
<dbReference type="RefSeq" id="WP_184477698.1">
    <property type="nucleotide sequence ID" value="NZ_JACHIV010000001.1"/>
</dbReference>
<dbReference type="SUPFAM" id="SSF52096">
    <property type="entry name" value="ClpP/crotonase"/>
    <property type="match status" value="1"/>
</dbReference>
<evidence type="ECO:0000313" key="6">
    <source>
        <dbReference type="Proteomes" id="UP000580474"/>
    </source>
</evidence>
<comment type="caution">
    <text evidence="5">The sequence shown here is derived from an EMBL/GenBank/DDBJ whole genome shotgun (WGS) entry which is preliminary data.</text>
</comment>
<dbReference type="EC" id="3.1.2.4" evidence="2"/>
<dbReference type="GO" id="GO:0016829">
    <property type="term" value="F:lyase activity"/>
    <property type="evidence" value="ECO:0007669"/>
    <property type="project" value="UniProtKB-KW"/>
</dbReference>